<accession>A0ACA9PY25</accession>
<feature type="non-terminal residue" evidence="1">
    <location>
        <position position="54"/>
    </location>
</feature>
<keyword evidence="2" id="KW-1185">Reference proteome</keyword>
<sequence length="54" mass="6476">HLILTPDKNLYERIRRKEKFKYGGKEKLKYAERIIDLYRSGKYNKLLTEESAAS</sequence>
<proteinExistence type="predicted"/>
<evidence type="ECO:0000313" key="1">
    <source>
        <dbReference type="EMBL" id="CAG8726854.1"/>
    </source>
</evidence>
<feature type="non-terminal residue" evidence="1">
    <location>
        <position position="1"/>
    </location>
</feature>
<dbReference type="EMBL" id="CAJVPU010035041">
    <property type="protein sequence ID" value="CAG8726854.1"/>
    <property type="molecule type" value="Genomic_DNA"/>
</dbReference>
<reference evidence="1" key="1">
    <citation type="submission" date="2021-06" db="EMBL/GenBank/DDBJ databases">
        <authorList>
            <person name="Kallberg Y."/>
            <person name="Tangrot J."/>
            <person name="Rosling A."/>
        </authorList>
    </citation>
    <scope>NUCLEOTIDE SEQUENCE</scope>
    <source>
        <strain evidence="1">IL203A</strain>
    </source>
</reference>
<dbReference type="Proteomes" id="UP000789702">
    <property type="component" value="Unassembled WGS sequence"/>
</dbReference>
<comment type="caution">
    <text evidence="1">The sequence shown here is derived from an EMBL/GenBank/DDBJ whole genome shotgun (WGS) entry which is preliminary data.</text>
</comment>
<protein>
    <submittedName>
        <fullName evidence="1">9042_t:CDS:1</fullName>
    </submittedName>
</protein>
<gene>
    <name evidence="1" type="ORF">DHETER_LOCUS13194</name>
</gene>
<evidence type="ECO:0000313" key="2">
    <source>
        <dbReference type="Proteomes" id="UP000789702"/>
    </source>
</evidence>
<organism evidence="1 2">
    <name type="scientific">Dentiscutata heterogama</name>
    <dbReference type="NCBI Taxonomy" id="1316150"/>
    <lineage>
        <taxon>Eukaryota</taxon>
        <taxon>Fungi</taxon>
        <taxon>Fungi incertae sedis</taxon>
        <taxon>Mucoromycota</taxon>
        <taxon>Glomeromycotina</taxon>
        <taxon>Glomeromycetes</taxon>
        <taxon>Diversisporales</taxon>
        <taxon>Gigasporaceae</taxon>
        <taxon>Dentiscutata</taxon>
    </lineage>
</organism>
<name>A0ACA9PY25_9GLOM</name>